<protein>
    <submittedName>
        <fullName evidence="2">Uncharacterized protein</fullName>
    </submittedName>
</protein>
<accession>A0A834HWU2</accession>
<organism evidence="2 3">
    <name type="scientific">Rhynchophorus ferrugineus</name>
    <name type="common">Red palm weevil</name>
    <name type="synonym">Curculio ferrugineus</name>
    <dbReference type="NCBI Taxonomy" id="354439"/>
    <lineage>
        <taxon>Eukaryota</taxon>
        <taxon>Metazoa</taxon>
        <taxon>Ecdysozoa</taxon>
        <taxon>Arthropoda</taxon>
        <taxon>Hexapoda</taxon>
        <taxon>Insecta</taxon>
        <taxon>Pterygota</taxon>
        <taxon>Neoptera</taxon>
        <taxon>Endopterygota</taxon>
        <taxon>Coleoptera</taxon>
        <taxon>Polyphaga</taxon>
        <taxon>Cucujiformia</taxon>
        <taxon>Curculionidae</taxon>
        <taxon>Dryophthorinae</taxon>
        <taxon>Rhynchophorus</taxon>
    </lineage>
</organism>
<gene>
    <name evidence="2" type="ORF">GWI33_018203</name>
</gene>
<name>A0A834HWU2_RHYFE</name>
<dbReference type="AlphaFoldDB" id="A0A834HWU2"/>
<reference evidence="2" key="1">
    <citation type="submission" date="2020-08" db="EMBL/GenBank/DDBJ databases">
        <title>Genome sequencing and assembly of the red palm weevil Rhynchophorus ferrugineus.</title>
        <authorList>
            <person name="Dias G.B."/>
            <person name="Bergman C.M."/>
            <person name="Manee M."/>
        </authorList>
    </citation>
    <scope>NUCLEOTIDE SEQUENCE</scope>
    <source>
        <strain evidence="2">AA-2017</strain>
        <tissue evidence="2">Whole larva</tissue>
    </source>
</reference>
<keyword evidence="3" id="KW-1185">Reference proteome</keyword>
<feature type="compositionally biased region" description="Basic residues" evidence="1">
    <location>
        <begin position="49"/>
        <end position="62"/>
    </location>
</feature>
<feature type="compositionally biased region" description="Low complexity" evidence="1">
    <location>
        <begin position="22"/>
        <end position="38"/>
    </location>
</feature>
<evidence type="ECO:0000256" key="1">
    <source>
        <dbReference type="SAM" id="MobiDB-lite"/>
    </source>
</evidence>
<evidence type="ECO:0000313" key="2">
    <source>
        <dbReference type="EMBL" id="KAF7268699.1"/>
    </source>
</evidence>
<dbReference type="EMBL" id="JAACXV010014304">
    <property type="protein sequence ID" value="KAF7268699.1"/>
    <property type="molecule type" value="Genomic_DNA"/>
</dbReference>
<feature type="region of interest" description="Disordered" evidence="1">
    <location>
        <begin position="1"/>
        <end position="71"/>
    </location>
</feature>
<sequence>MSSATDGRCPTRHHPKPPPRPSLSSALSRSNRSPSLLPASPPLFDRTRGWRYRFRQRSKPKGTSRYNAERKIENGVSPVTFVPLRPRRGAFVDDAMLGGARGDEGGLARTGGSPSIFLRGKWGTEKTGIVDSWKGRVHF</sequence>
<evidence type="ECO:0000313" key="3">
    <source>
        <dbReference type="Proteomes" id="UP000625711"/>
    </source>
</evidence>
<proteinExistence type="predicted"/>
<dbReference type="Proteomes" id="UP000625711">
    <property type="component" value="Unassembled WGS sequence"/>
</dbReference>
<comment type="caution">
    <text evidence="2">The sequence shown here is derived from an EMBL/GenBank/DDBJ whole genome shotgun (WGS) entry which is preliminary data.</text>
</comment>